<name>A0A1M4YDD6_9CLOT</name>
<feature type="transmembrane region" description="Helical" evidence="5">
    <location>
        <begin position="384"/>
        <end position="401"/>
    </location>
</feature>
<dbReference type="InterPro" id="IPR049453">
    <property type="entry name" value="Memb_transporter_dom"/>
</dbReference>
<gene>
    <name evidence="7" type="ORF">SAMN05443638_12623</name>
</gene>
<sequence length="618" mass="72046">MDKKKILSNTVMFILIVGFISLFQMIFGKDNTLIGVTIITLALVLLERNLTINPIKNLFKLLTINLGTLVFAMAANYNVWLGLFINFLSLFIIGYLFSYNLRKSIVVPFGLQYLFILFSPVYGQSLNKRIISLIFGSFFIMILQYLFNKDKVYKSGVKIINKLVEDISLKIKCLKENKDYTSIDLDIKNSINDLKKLIYDKRFNNFHLTLDGKLLTDILFSLERISILLTNLSKECKEENYYTYLNKINSLLVESTDESFKNIIQEETEFNNNFNLYIYEIVESINYFKKDMKKLLDLDKKNRNYIEKEKIVPQKFKKIFIHKKNLNIDSIKLSYAIRLGIAGAITSFIVCYFKLSEGRWLVYTIFSLIQPYSEMSKRRSKERVEGTLIGILIVFISFALIKNTNLRFLIVLLAGYLNPFAVGYKNLIICVTVSAVASVSISGNTTKFALSRIIFVILGAIISLLINKYVFPYEIKDGNKYLVKTYNDIIKELFYDVHSNMCENSIKSLFLIPAFIEERMELTNFGANCDKEREFIYNQRVLINSIYRYYLLNKKYNFNKEYVISLVNKLKSLLENDSYKNIEINLENKYSKEEKIFILNIIDILNNYENVNKLSSSF</sequence>
<dbReference type="RefSeq" id="WP_072897195.1">
    <property type="nucleotide sequence ID" value="NZ_FQVM01000026.1"/>
</dbReference>
<proteinExistence type="predicted"/>
<feature type="transmembrane region" description="Helical" evidence="5">
    <location>
        <begin position="333"/>
        <end position="355"/>
    </location>
</feature>
<feature type="transmembrane region" description="Helical" evidence="5">
    <location>
        <begin position="105"/>
        <end position="123"/>
    </location>
</feature>
<keyword evidence="3 5" id="KW-1133">Transmembrane helix</keyword>
<evidence type="ECO:0000313" key="7">
    <source>
        <dbReference type="EMBL" id="SHF03476.1"/>
    </source>
</evidence>
<feature type="transmembrane region" description="Helical" evidence="5">
    <location>
        <begin position="57"/>
        <end position="74"/>
    </location>
</feature>
<evidence type="ECO:0000259" key="6">
    <source>
        <dbReference type="Pfam" id="PF13515"/>
    </source>
</evidence>
<evidence type="ECO:0000313" key="8">
    <source>
        <dbReference type="Proteomes" id="UP000184035"/>
    </source>
</evidence>
<dbReference type="STRING" id="1533.SAMN05443638_12623"/>
<dbReference type="Pfam" id="PF13515">
    <property type="entry name" value="FUSC_2"/>
    <property type="match status" value="1"/>
</dbReference>
<protein>
    <submittedName>
        <fullName evidence="7">Fusaric acid resistance protein-like</fullName>
    </submittedName>
</protein>
<keyword evidence="4 5" id="KW-0472">Membrane</keyword>
<evidence type="ECO:0000256" key="5">
    <source>
        <dbReference type="SAM" id="Phobius"/>
    </source>
</evidence>
<reference evidence="7 8" key="1">
    <citation type="submission" date="2016-11" db="EMBL/GenBank/DDBJ databases">
        <authorList>
            <person name="Jaros S."/>
            <person name="Januszkiewicz K."/>
            <person name="Wedrychowicz H."/>
        </authorList>
    </citation>
    <scope>NUCLEOTIDE SEQUENCE [LARGE SCALE GENOMIC DNA]</scope>
    <source>
        <strain evidence="7 8">DSM 2631</strain>
    </source>
</reference>
<dbReference type="AlphaFoldDB" id="A0A1M4YDD6"/>
<evidence type="ECO:0000256" key="2">
    <source>
        <dbReference type="ARBA" id="ARBA00022692"/>
    </source>
</evidence>
<keyword evidence="8" id="KW-1185">Reference proteome</keyword>
<feature type="transmembrane region" description="Helical" evidence="5">
    <location>
        <begin position="33"/>
        <end position="50"/>
    </location>
</feature>
<feature type="transmembrane region" description="Helical" evidence="5">
    <location>
        <begin position="449"/>
        <end position="471"/>
    </location>
</feature>
<dbReference type="Proteomes" id="UP000184035">
    <property type="component" value="Unassembled WGS sequence"/>
</dbReference>
<dbReference type="GO" id="GO:0016020">
    <property type="term" value="C:membrane"/>
    <property type="evidence" value="ECO:0007669"/>
    <property type="project" value="UniProtKB-SubCell"/>
</dbReference>
<feature type="transmembrane region" description="Helical" evidence="5">
    <location>
        <begin position="129"/>
        <end position="147"/>
    </location>
</feature>
<organism evidence="7 8">
    <name type="scientific">Clostridium fallax</name>
    <dbReference type="NCBI Taxonomy" id="1533"/>
    <lineage>
        <taxon>Bacteria</taxon>
        <taxon>Bacillati</taxon>
        <taxon>Bacillota</taxon>
        <taxon>Clostridia</taxon>
        <taxon>Eubacteriales</taxon>
        <taxon>Clostridiaceae</taxon>
        <taxon>Clostridium</taxon>
    </lineage>
</organism>
<keyword evidence="2 5" id="KW-0812">Transmembrane</keyword>
<dbReference type="OrthoDB" id="1654636at2"/>
<dbReference type="EMBL" id="FQVM01000026">
    <property type="protein sequence ID" value="SHF03476.1"/>
    <property type="molecule type" value="Genomic_DNA"/>
</dbReference>
<feature type="transmembrane region" description="Helical" evidence="5">
    <location>
        <begin position="80"/>
        <end position="98"/>
    </location>
</feature>
<feature type="transmembrane region" description="Helical" evidence="5">
    <location>
        <begin position="408"/>
        <end position="437"/>
    </location>
</feature>
<comment type="subcellular location">
    <subcellularLocation>
        <location evidence="1">Membrane</location>
        <topology evidence="1">Multi-pass membrane protein</topology>
    </subcellularLocation>
</comment>
<feature type="domain" description="Integral membrane bound transporter" evidence="6">
    <location>
        <begin position="346"/>
        <end position="466"/>
    </location>
</feature>
<evidence type="ECO:0000256" key="1">
    <source>
        <dbReference type="ARBA" id="ARBA00004141"/>
    </source>
</evidence>
<accession>A0A1M4YDD6</accession>
<evidence type="ECO:0000256" key="3">
    <source>
        <dbReference type="ARBA" id="ARBA00022989"/>
    </source>
</evidence>
<feature type="transmembrane region" description="Helical" evidence="5">
    <location>
        <begin position="7"/>
        <end position="27"/>
    </location>
</feature>
<evidence type="ECO:0000256" key="4">
    <source>
        <dbReference type="ARBA" id="ARBA00023136"/>
    </source>
</evidence>